<keyword evidence="2" id="KW-1185">Reference proteome</keyword>
<proteinExistence type="predicted"/>
<dbReference type="AlphaFoldDB" id="A0AAV4PV14"/>
<protein>
    <submittedName>
        <fullName evidence="1">Uncharacterized protein</fullName>
    </submittedName>
</protein>
<accession>A0AAV4PV14</accession>
<evidence type="ECO:0000313" key="2">
    <source>
        <dbReference type="Proteomes" id="UP001054945"/>
    </source>
</evidence>
<dbReference type="Proteomes" id="UP001054945">
    <property type="component" value="Unassembled WGS sequence"/>
</dbReference>
<sequence>MDNSRLNIEEYEAPISNVSIHQAAYPTPTHHRHLPTVQGQQQHQEAKYFYCYNIWLSIADVTHSPFWGHLPSTFSVARSSSHYTTVQRETSEDASSAGQTGPLAHDHWQLMAQPRGTGRTLAFHFLP</sequence>
<gene>
    <name evidence="1" type="ORF">CEXT_553751</name>
</gene>
<reference evidence="1 2" key="1">
    <citation type="submission" date="2021-06" db="EMBL/GenBank/DDBJ databases">
        <title>Caerostris extrusa draft genome.</title>
        <authorList>
            <person name="Kono N."/>
            <person name="Arakawa K."/>
        </authorList>
    </citation>
    <scope>NUCLEOTIDE SEQUENCE [LARGE SCALE GENOMIC DNA]</scope>
</reference>
<comment type="caution">
    <text evidence="1">The sequence shown here is derived from an EMBL/GenBank/DDBJ whole genome shotgun (WGS) entry which is preliminary data.</text>
</comment>
<evidence type="ECO:0000313" key="1">
    <source>
        <dbReference type="EMBL" id="GIX99770.1"/>
    </source>
</evidence>
<organism evidence="1 2">
    <name type="scientific">Caerostris extrusa</name>
    <name type="common">Bark spider</name>
    <name type="synonym">Caerostris bankana</name>
    <dbReference type="NCBI Taxonomy" id="172846"/>
    <lineage>
        <taxon>Eukaryota</taxon>
        <taxon>Metazoa</taxon>
        <taxon>Ecdysozoa</taxon>
        <taxon>Arthropoda</taxon>
        <taxon>Chelicerata</taxon>
        <taxon>Arachnida</taxon>
        <taxon>Araneae</taxon>
        <taxon>Araneomorphae</taxon>
        <taxon>Entelegynae</taxon>
        <taxon>Araneoidea</taxon>
        <taxon>Araneidae</taxon>
        <taxon>Caerostris</taxon>
    </lineage>
</organism>
<name>A0AAV4PV14_CAEEX</name>
<dbReference type="EMBL" id="BPLR01005097">
    <property type="protein sequence ID" value="GIX99770.1"/>
    <property type="molecule type" value="Genomic_DNA"/>
</dbReference>